<proteinExistence type="predicted"/>
<dbReference type="Proteomes" id="UP001497453">
    <property type="component" value="Chromosome 1"/>
</dbReference>
<evidence type="ECO:0000313" key="3">
    <source>
        <dbReference type="Proteomes" id="UP001497453"/>
    </source>
</evidence>
<evidence type="ECO:0008006" key="4">
    <source>
        <dbReference type="Google" id="ProtNLM"/>
    </source>
</evidence>
<keyword evidence="1" id="KW-1133">Transmembrane helix</keyword>
<keyword evidence="3" id="KW-1185">Reference proteome</keyword>
<gene>
    <name evidence="2" type="ORF">GFSPODELE1_LOCUS166</name>
</gene>
<dbReference type="EMBL" id="OZ037944">
    <property type="protein sequence ID" value="CAL1694118.1"/>
    <property type="molecule type" value="Genomic_DNA"/>
</dbReference>
<keyword evidence="1" id="KW-0472">Membrane</keyword>
<protein>
    <recommendedName>
        <fullName evidence="4">Cytochrome c oxidase subunit 3</fullName>
    </recommendedName>
</protein>
<sequence>MSSISFQPCPVEPLWPLLAMSTLRTLSMTDRYFPHGRGNGTGWPVYKRHPLVSYFRATYPIMRNLIVSRTPSLVLFGTLQVVLWGFVWRQWHEPGHIKTPLKSAIPRGHLGQTHAYT</sequence>
<accession>A0ABP1CHF9</accession>
<reference evidence="3" key="1">
    <citation type="submission" date="2024-04" db="EMBL/GenBank/DDBJ databases">
        <authorList>
            <person name="Shaw F."/>
            <person name="Minotto A."/>
        </authorList>
    </citation>
    <scope>NUCLEOTIDE SEQUENCE [LARGE SCALE GENOMIC DNA]</scope>
</reference>
<evidence type="ECO:0000256" key="1">
    <source>
        <dbReference type="SAM" id="Phobius"/>
    </source>
</evidence>
<evidence type="ECO:0000313" key="2">
    <source>
        <dbReference type="EMBL" id="CAL1694118.1"/>
    </source>
</evidence>
<name>A0ABP1CHF9_9APHY</name>
<feature type="transmembrane region" description="Helical" evidence="1">
    <location>
        <begin position="72"/>
        <end position="91"/>
    </location>
</feature>
<organism evidence="2 3">
    <name type="scientific">Somion occarium</name>
    <dbReference type="NCBI Taxonomy" id="3059160"/>
    <lineage>
        <taxon>Eukaryota</taxon>
        <taxon>Fungi</taxon>
        <taxon>Dikarya</taxon>
        <taxon>Basidiomycota</taxon>
        <taxon>Agaricomycotina</taxon>
        <taxon>Agaricomycetes</taxon>
        <taxon>Polyporales</taxon>
        <taxon>Cerrenaceae</taxon>
        <taxon>Somion</taxon>
    </lineage>
</organism>
<keyword evidence="1" id="KW-0812">Transmembrane</keyword>